<organism evidence="2 3">
    <name type="scientific">Stephanodiscus triporus</name>
    <dbReference type="NCBI Taxonomy" id="2934178"/>
    <lineage>
        <taxon>Eukaryota</taxon>
        <taxon>Sar</taxon>
        <taxon>Stramenopiles</taxon>
        <taxon>Ochrophyta</taxon>
        <taxon>Bacillariophyta</taxon>
        <taxon>Coscinodiscophyceae</taxon>
        <taxon>Thalassiosirophycidae</taxon>
        <taxon>Stephanodiscales</taxon>
        <taxon>Stephanodiscaceae</taxon>
        <taxon>Stephanodiscus</taxon>
    </lineage>
</organism>
<comment type="caution">
    <text evidence="2">The sequence shown here is derived from an EMBL/GenBank/DDBJ whole genome shotgun (WGS) entry which is preliminary data.</text>
</comment>
<dbReference type="AlphaFoldDB" id="A0ABD3Q2G3"/>
<dbReference type="PANTHER" id="PTHR31350:SF21">
    <property type="entry name" value="F-BOX ONLY PROTEIN 21"/>
    <property type="match status" value="1"/>
</dbReference>
<protein>
    <recommendedName>
        <fullName evidence="1">F-box domain-containing protein</fullName>
    </recommendedName>
</protein>
<dbReference type="PROSITE" id="PS50181">
    <property type="entry name" value="FBOX"/>
    <property type="match status" value="1"/>
</dbReference>
<dbReference type="Proteomes" id="UP001530315">
    <property type="component" value="Unassembled WGS sequence"/>
</dbReference>
<keyword evidence="3" id="KW-1185">Reference proteome</keyword>
<dbReference type="SUPFAM" id="SSF81383">
    <property type="entry name" value="F-box domain"/>
    <property type="match status" value="1"/>
</dbReference>
<dbReference type="InterPro" id="IPR036047">
    <property type="entry name" value="F-box-like_dom_sf"/>
</dbReference>
<dbReference type="Pfam" id="PF13369">
    <property type="entry name" value="Transglut_core2"/>
    <property type="match status" value="1"/>
</dbReference>
<reference evidence="2 3" key="1">
    <citation type="submission" date="2024-10" db="EMBL/GenBank/DDBJ databases">
        <title>Updated reference genomes for cyclostephanoid diatoms.</title>
        <authorList>
            <person name="Roberts W.R."/>
            <person name="Alverson A.J."/>
        </authorList>
    </citation>
    <scope>NUCLEOTIDE SEQUENCE [LARGE SCALE GENOMIC DNA]</scope>
    <source>
        <strain evidence="2 3">AJA276-08</strain>
    </source>
</reference>
<evidence type="ECO:0000313" key="2">
    <source>
        <dbReference type="EMBL" id="KAL3794360.1"/>
    </source>
</evidence>
<gene>
    <name evidence="2" type="ORF">ACHAW5_003938</name>
</gene>
<sequence length="478" mass="55190">MADCDCDESKDNSFGNADDLALARESMVLVQRSESSRQSVTIFPREIQVQILRHLDWKSLMNLRGTNCYYRGIVGECQDIWKTHHDGRWNNGKCRDTWLASRGLKYWSRTKNWMLHAEKIEDGNWFNEFLRRSRLDQSVHLKLLKLIVEHSQSNDVWYDLMVHGKDIVDCLKRIIAKERERNTSLPGRIGVCSPLQVTGEKVLMGISRCIALQEWKFLHEVKIAERVQLEDGAMAIAKFYESVDDILTHDSIHQFEEYVLYELERLANIIKNRLTARSYASVEAKHPTMDVVEEMKFLFDVTSANDEAFRGNVDDYYDPKNSLISQCLRRKTGIPITLAVIYTSIVRRVCDIQMDIIGLPGHIVVGVPFDGIHNSSRVFIDPFNGGRILSYVDCSEIVTRYNISFHPDMVTPISNEKVWQRMVGNLIHSHSMQETEDDNDDGFFFSLRFLLSDYALVITNFHELVSAPGWCLQPVPFL</sequence>
<dbReference type="InterPro" id="IPR032698">
    <property type="entry name" value="SirB1_N"/>
</dbReference>
<evidence type="ECO:0000259" key="1">
    <source>
        <dbReference type="PROSITE" id="PS50181"/>
    </source>
</evidence>
<dbReference type="InterPro" id="IPR001810">
    <property type="entry name" value="F-box_dom"/>
</dbReference>
<evidence type="ECO:0000313" key="3">
    <source>
        <dbReference type="Proteomes" id="UP001530315"/>
    </source>
</evidence>
<proteinExistence type="predicted"/>
<dbReference type="EMBL" id="JALLAZ020000475">
    <property type="protein sequence ID" value="KAL3794360.1"/>
    <property type="molecule type" value="Genomic_DNA"/>
</dbReference>
<accession>A0ABD3Q2G3</accession>
<feature type="domain" description="F-box" evidence="1">
    <location>
        <begin position="37"/>
        <end position="84"/>
    </location>
</feature>
<dbReference type="PANTHER" id="PTHR31350">
    <property type="entry name" value="SI:DKEY-261L7.2"/>
    <property type="match status" value="1"/>
</dbReference>
<name>A0ABD3Q2G3_9STRA</name>